<dbReference type="InParanoid" id="G3PJZ3"/>
<organism evidence="4 5">
    <name type="scientific">Gasterosteus aculeatus aculeatus</name>
    <name type="common">three-spined stickleback</name>
    <dbReference type="NCBI Taxonomy" id="481459"/>
    <lineage>
        <taxon>Eukaryota</taxon>
        <taxon>Metazoa</taxon>
        <taxon>Chordata</taxon>
        <taxon>Craniata</taxon>
        <taxon>Vertebrata</taxon>
        <taxon>Euteleostomi</taxon>
        <taxon>Actinopterygii</taxon>
        <taxon>Neopterygii</taxon>
        <taxon>Teleostei</taxon>
        <taxon>Neoteleostei</taxon>
        <taxon>Acanthomorphata</taxon>
        <taxon>Eupercaria</taxon>
        <taxon>Perciformes</taxon>
        <taxon>Cottioidei</taxon>
        <taxon>Gasterosteales</taxon>
        <taxon>Gasterosteidae</taxon>
        <taxon>Gasterosteus</taxon>
    </lineage>
</organism>
<sequence length="252" mass="27312">MVPGELPSNTGCKLVVNATPERFATVMSGKRAPSPARGNGLLHGSRTRSYGSLVRSPLSPVRQGRIEHKLQPEDTLQGLSLRYGVSMEQINRANRLYANESIFLRTSLSIPVWSDSDHGSKRVDLVGEDGNKGGSAGLTGSCPEREPQKDGKERESDLTPVDFLKRLDGLICQSKHAAVKGCQSAEKRVTAIEAACSSGTSGRRPLARSQSALSPSGLLQQQQQQASHVSVPLTITKLTKKLRDREDEIFQL</sequence>
<proteinExistence type="predicted"/>
<feature type="region of interest" description="Disordered" evidence="2">
    <location>
        <begin position="198"/>
        <end position="229"/>
    </location>
</feature>
<dbReference type="CDD" id="cd00118">
    <property type="entry name" value="LysM"/>
    <property type="match status" value="1"/>
</dbReference>
<feature type="domain" description="LysM" evidence="3">
    <location>
        <begin position="66"/>
        <end position="110"/>
    </location>
</feature>
<feature type="region of interest" description="Disordered" evidence="2">
    <location>
        <begin position="28"/>
        <end position="57"/>
    </location>
</feature>
<reference evidence="4" key="3">
    <citation type="submission" date="2025-09" db="UniProtKB">
        <authorList>
            <consortium name="Ensembl"/>
        </authorList>
    </citation>
    <scope>IDENTIFICATION</scope>
</reference>
<dbReference type="GeneTree" id="ENSGT00940000160002"/>
<dbReference type="Proteomes" id="UP000007635">
    <property type="component" value="Chromosome XX"/>
</dbReference>
<dbReference type="Bgee" id="ENSGACG00000013561">
    <property type="expression patterns" value="Expressed in testis and 6 other cell types or tissues"/>
</dbReference>
<reference evidence="4 5" key="1">
    <citation type="journal article" date="2021" name="G3 (Bethesda)">
        <title>Improved contiguity of the threespine stickleback genome using long-read sequencing.</title>
        <authorList>
            <person name="Nath S."/>
            <person name="Shaw D.E."/>
            <person name="White M.A."/>
        </authorList>
    </citation>
    <scope>NUCLEOTIDE SEQUENCE [LARGE SCALE GENOMIC DNA]</scope>
    <source>
        <strain evidence="4 5">Lake Benthic</strain>
    </source>
</reference>
<dbReference type="InterPro" id="IPR045030">
    <property type="entry name" value="LYSM1-4"/>
</dbReference>
<dbReference type="Gene3D" id="3.10.350.10">
    <property type="entry name" value="LysM domain"/>
    <property type="match status" value="1"/>
</dbReference>
<reference evidence="4" key="2">
    <citation type="submission" date="2025-08" db="UniProtKB">
        <authorList>
            <consortium name="Ensembl"/>
        </authorList>
    </citation>
    <scope>IDENTIFICATION</scope>
</reference>
<dbReference type="SUPFAM" id="SSF54106">
    <property type="entry name" value="LysM domain"/>
    <property type="match status" value="1"/>
</dbReference>
<feature type="compositionally biased region" description="Basic and acidic residues" evidence="2">
    <location>
        <begin position="143"/>
        <end position="158"/>
    </location>
</feature>
<dbReference type="Pfam" id="PF01476">
    <property type="entry name" value="LysM"/>
    <property type="match status" value="1"/>
</dbReference>
<evidence type="ECO:0000259" key="3">
    <source>
        <dbReference type="PROSITE" id="PS51782"/>
    </source>
</evidence>
<dbReference type="Ensembl" id="ENSGACT00000017958.2">
    <property type="protein sequence ID" value="ENSGACP00000017923.2"/>
    <property type="gene ID" value="ENSGACG00000013561.2"/>
</dbReference>
<feature type="region of interest" description="Disordered" evidence="2">
    <location>
        <begin position="124"/>
        <end position="158"/>
    </location>
</feature>
<dbReference type="eggNOG" id="ENOG502RZER">
    <property type="taxonomic scope" value="Eukaryota"/>
</dbReference>
<dbReference type="SMART" id="SM00257">
    <property type="entry name" value="LysM"/>
    <property type="match status" value="1"/>
</dbReference>
<dbReference type="OMA" id="EVWPHSA"/>
<protein>
    <recommendedName>
        <fullName evidence="1">LysM and putative peptidoglycan-binding domain-containing protein 1</fullName>
    </recommendedName>
</protein>
<dbReference type="PANTHER" id="PTHR20932:SF2">
    <property type="entry name" value="AND PUTATIVE PEPTIDOGLYCAN-BINDING DOMAIN-CONTAINING PROTEIN 1-RELATED"/>
    <property type="match status" value="1"/>
</dbReference>
<name>G3PJZ3_GASAC</name>
<evidence type="ECO:0000256" key="2">
    <source>
        <dbReference type="SAM" id="MobiDB-lite"/>
    </source>
</evidence>
<evidence type="ECO:0000256" key="1">
    <source>
        <dbReference type="ARBA" id="ARBA00040996"/>
    </source>
</evidence>
<dbReference type="AlphaFoldDB" id="G3PJZ3"/>
<dbReference type="STRING" id="69293.ENSGACP00000017923"/>
<dbReference type="InterPro" id="IPR036779">
    <property type="entry name" value="LysM_dom_sf"/>
</dbReference>
<evidence type="ECO:0000313" key="5">
    <source>
        <dbReference type="Proteomes" id="UP000007635"/>
    </source>
</evidence>
<dbReference type="InterPro" id="IPR018392">
    <property type="entry name" value="LysM"/>
</dbReference>
<evidence type="ECO:0000313" key="4">
    <source>
        <dbReference type="Ensembl" id="ENSGACP00000017923.2"/>
    </source>
</evidence>
<dbReference type="PANTHER" id="PTHR20932">
    <property type="entry name" value="LYSM AND PUTATIVE PEPTIDOGLYCAN-BINDING DOMAIN-CONTAINING PROTEIN"/>
    <property type="match status" value="1"/>
</dbReference>
<feature type="compositionally biased region" description="Low complexity" evidence="2">
    <location>
        <begin position="209"/>
        <end position="227"/>
    </location>
</feature>
<accession>G3PJZ3</accession>
<keyword evidence="5" id="KW-1185">Reference proteome</keyword>
<dbReference type="PROSITE" id="PS51782">
    <property type="entry name" value="LYSM"/>
    <property type="match status" value="1"/>
</dbReference>